<dbReference type="GO" id="GO:0046872">
    <property type="term" value="F:metal ion binding"/>
    <property type="evidence" value="ECO:0007669"/>
    <property type="project" value="UniProtKB-KW"/>
</dbReference>
<dbReference type="EMBL" id="RXIC02000023">
    <property type="protein sequence ID" value="KAB1214322.1"/>
    <property type="molecule type" value="Genomic_DNA"/>
</dbReference>
<keyword evidence="5" id="KW-0560">Oxidoreductase</keyword>
<dbReference type="AlphaFoldDB" id="A0A6A1VN72"/>
<gene>
    <name evidence="5" type="ORF">CJ030_MR5G000465</name>
</gene>
<sequence length="247" mass="28182">MAIQTHAKLPVLDFSNEEYLKPGSSSWLSARKEVCRVLEDYGYFVAELGNKVPLELHNTMFGGVREMFDFPTETKVKVTSDQIKPFHGYHPIAQYERMLIDHATCPEKIQKLTNIFWPNGNDHFREGANSYVRLMAEIVQMVTRMVFENYGLEKYYGSHLELATLSLALLKYAEPQKSGTNEGIGIHTDKNFITILHQNHVKGLEIKTKDGEWIVFDPSPSSFLVLAGGGLQVWSNDRIESCIHRVF</sequence>
<dbReference type="PANTHER" id="PTHR47990">
    <property type="entry name" value="2-OXOGLUTARATE (2OG) AND FE(II)-DEPENDENT OXYGENASE SUPERFAMILY PROTEIN-RELATED"/>
    <property type="match status" value="1"/>
</dbReference>
<dbReference type="OrthoDB" id="288590at2759"/>
<feature type="domain" description="Isopenicillin N synthase-like Fe(2+) 2OG dioxygenase" evidence="3">
    <location>
        <begin position="171"/>
        <end position="246"/>
    </location>
</feature>
<dbReference type="SUPFAM" id="SSF51197">
    <property type="entry name" value="Clavaminate synthase-like"/>
    <property type="match status" value="1"/>
</dbReference>
<dbReference type="InterPro" id="IPR050231">
    <property type="entry name" value="Iron_ascorbate_oxido_reductase"/>
</dbReference>
<dbReference type="InterPro" id="IPR027443">
    <property type="entry name" value="IPNS-like_sf"/>
</dbReference>
<evidence type="ECO:0000259" key="3">
    <source>
        <dbReference type="Pfam" id="PF03171"/>
    </source>
</evidence>
<protein>
    <submittedName>
        <fullName evidence="5">Putative 2-oxoglutarate-dependent dioxygenase AOP1.2</fullName>
    </submittedName>
</protein>
<dbReference type="InterPro" id="IPR026992">
    <property type="entry name" value="DIOX_N"/>
</dbReference>
<name>A0A6A1VN72_9ROSI</name>
<dbReference type="Proteomes" id="UP000516437">
    <property type="component" value="Chromosome 5"/>
</dbReference>
<dbReference type="Gene3D" id="2.60.120.330">
    <property type="entry name" value="B-lactam Antibiotic, Isopenicillin N Synthase, Chain"/>
    <property type="match status" value="1"/>
</dbReference>
<reference evidence="5 6" key="1">
    <citation type="journal article" date="2019" name="Plant Biotechnol. J.">
        <title>The red bayberry genome and genetic basis of sex determination.</title>
        <authorList>
            <person name="Jia H.M."/>
            <person name="Jia H.J."/>
            <person name="Cai Q.L."/>
            <person name="Wang Y."/>
            <person name="Zhao H.B."/>
            <person name="Yang W.F."/>
            <person name="Wang G.Y."/>
            <person name="Li Y.H."/>
            <person name="Zhan D.L."/>
            <person name="Shen Y.T."/>
            <person name="Niu Q.F."/>
            <person name="Chang L."/>
            <person name="Qiu J."/>
            <person name="Zhao L."/>
            <person name="Xie H.B."/>
            <person name="Fu W.Y."/>
            <person name="Jin J."/>
            <person name="Li X.W."/>
            <person name="Jiao Y."/>
            <person name="Zhou C.C."/>
            <person name="Tu T."/>
            <person name="Chai C.Y."/>
            <person name="Gao J.L."/>
            <person name="Fan L.J."/>
            <person name="van de Weg E."/>
            <person name="Wang J.Y."/>
            <person name="Gao Z.S."/>
        </authorList>
    </citation>
    <scope>NUCLEOTIDE SEQUENCE [LARGE SCALE GENOMIC DNA]</scope>
    <source>
        <tissue evidence="5">Leaves</tissue>
    </source>
</reference>
<comment type="caution">
    <text evidence="5">The sequence shown here is derived from an EMBL/GenBank/DDBJ whole genome shotgun (WGS) entry which is preliminary data.</text>
</comment>
<dbReference type="InterPro" id="IPR044861">
    <property type="entry name" value="IPNS-like_FE2OG_OXY"/>
</dbReference>
<accession>A0A6A1VN72</accession>
<evidence type="ECO:0000256" key="2">
    <source>
        <dbReference type="ARBA" id="ARBA00023004"/>
    </source>
</evidence>
<dbReference type="Pfam" id="PF14226">
    <property type="entry name" value="DIOX_N"/>
    <property type="match status" value="1"/>
</dbReference>
<keyword evidence="1" id="KW-0479">Metal-binding</keyword>
<evidence type="ECO:0000313" key="5">
    <source>
        <dbReference type="EMBL" id="KAB1214322.1"/>
    </source>
</evidence>
<feature type="domain" description="Non-haem dioxygenase N-terminal" evidence="4">
    <location>
        <begin position="9"/>
        <end position="93"/>
    </location>
</feature>
<dbReference type="Pfam" id="PF03171">
    <property type="entry name" value="2OG-FeII_Oxy"/>
    <property type="match status" value="1"/>
</dbReference>
<keyword evidence="5" id="KW-0223">Dioxygenase</keyword>
<keyword evidence="6" id="KW-1185">Reference proteome</keyword>
<evidence type="ECO:0000259" key="4">
    <source>
        <dbReference type="Pfam" id="PF14226"/>
    </source>
</evidence>
<dbReference type="GO" id="GO:0051213">
    <property type="term" value="F:dioxygenase activity"/>
    <property type="evidence" value="ECO:0007669"/>
    <property type="project" value="UniProtKB-KW"/>
</dbReference>
<evidence type="ECO:0000256" key="1">
    <source>
        <dbReference type="ARBA" id="ARBA00022723"/>
    </source>
</evidence>
<organism evidence="5 6">
    <name type="scientific">Morella rubra</name>
    <name type="common">Chinese bayberry</name>
    <dbReference type="NCBI Taxonomy" id="262757"/>
    <lineage>
        <taxon>Eukaryota</taxon>
        <taxon>Viridiplantae</taxon>
        <taxon>Streptophyta</taxon>
        <taxon>Embryophyta</taxon>
        <taxon>Tracheophyta</taxon>
        <taxon>Spermatophyta</taxon>
        <taxon>Magnoliopsida</taxon>
        <taxon>eudicotyledons</taxon>
        <taxon>Gunneridae</taxon>
        <taxon>Pentapetalae</taxon>
        <taxon>rosids</taxon>
        <taxon>fabids</taxon>
        <taxon>Fagales</taxon>
        <taxon>Myricaceae</taxon>
        <taxon>Morella</taxon>
    </lineage>
</organism>
<proteinExistence type="predicted"/>
<evidence type="ECO:0000313" key="6">
    <source>
        <dbReference type="Proteomes" id="UP000516437"/>
    </source>
</evidence>
<keyword evidence="2" id="KW-0408">Iron</keyword>